<dbReference type="EMBL" id="JAKJSC010000001">
    <property type="protein sequence ID" value="MDE5418474.1"/>
    <property type="molecule type" value="Genomic_DNA"/>
</dbReference>
<organism evidence="2 3">
    <name type="scientific">Paralabilibaculum antarcticum</name>
    <dbReference type="NCBI Taxonomy" id="2912572"/>
    <lineage>
        <taxon>Bacteria</taxon>
        <taxon>Pseudomonadati</taxon>
        <taxon>Bacteroidota</taxon>
        <taxon>Bacteroidia</taxon>
        <taxon>Marinilabiliales</taxon>
        <taxon>Marinifilaceae</taxon>
        <taxon>Paralabilibaculum</taxon>
    </lineage>
</organism>
<dbReference type="Proteomes" id="UP001528920">
    <property type="component" value="Unassembled WGS sequence"/>
</dbReference>
<feature type="domain" description="GmrSD restriction endonucleases N-terminal" evidence="1">
    <location>
        <begin position="19"/>
        <end position="256"/>
    </location>
</feature>
<evidence type="ECO:0000313" key="3">
    <source>
        <dbReference type="Proteomes" id="UP001528920"/>
    </source>
</evidence>
<name>A0ABT5VSR9_9BACT</name>
<protein>
    <submittedName>
        <fullName evidence="2">DUF262 domain-containing protein</fullName>
    </submittedName>
</protein>
<dbReference type="Pfam" id="PF03235">
    <property type="entry name" value="GmrSD_N"/>
    <property type="match status" value="1"/>
</dbReference>
<evidence type="ECO:0000259" key="1">
    <source>
        <dbReference type="Pfam" id="PF03235"/>
    </source>
</evidence>
<reference evidence="2 3" key="1">
    <citation type="submission" date="2022-01" db="EMBL/GenBank/DDBJ databases">
        <title>Labilibaculum sp. nov, a marine bacterium isolated from Antarctica.</title>
        <authorList>
            <person name="Dai W."/>
        </authorList>
    </citation>
    <scope>NUCLEOTIDE SEQUENCE [LARGE SCALE GENOMIC DNA]</scope>
    <source>
        <strain evidence="2 3">DW002</strain>
    </source>
</reference>
<keyword evidence="3" id="KW-1185">Reference proteome</keyword>
<gene>
    <name evidence="2" type="ORF">L3049_10680</name>
</gene>
<dbReference type="RefSeq" id="WP_275109799.1">
    <property type="nucleotide sequence ID" value="NZ_JAKJSC010000001.1"/>
</dbReference>
<sequence length="845" mass="99746">MSDNNNLINSGERLSFFKLFVEKEYKIEIPIIQRDYAQGRNSSSEVRERFLDALHSYLEENKPNRDLDFVYGSLIENGDTRFIPLDGQQRLTTLFLLHWYLANISDNLQLFRDSLASKKNHEGKEIYRSNFTYETRTSSREFCDELMSNEIDMDELLISQVDNKPSLSKTIQDCGWYYLSWENDPTIQSMLTMLDDIHVKFQNNPEFFDRLIDTENPIITFLFLNLKEFKLTDDLYIKMNARGKPLTTFENFKAKFEQHISEMFYSESAGRSIVFGDEDKSVSTQEYFSHKIDTSWANLLWNYRNSNGNDNSYDDELMNLIRVIVANEYATVSKKEKDQDLEFLIGTYAARKRKNYTDNLTYHIYEKLGVLTKNAITYLIDSLDALSNGNSNIHSYINDKFYFDEQEVFQKVLKLELTLPQRVQFHAYLKFLIHNKNNRDGIEQWMRVIHNLTENTVIDGADEVARATKAIESLLDHSNDILEYLKVPNNKAEFFLGRQTQEERIKAHLITKSEDWKNVVESIEQHSYLKGQIAFLLEFSGVLAYYEEHAHCNWSVEEDNSFIAKFRNYSNKADVVFNAIGTSLNKDFVWERAVLTKGDYLILASAWRRNLLTSSRNVRDYSWKRLLRLSPSGTKQEEANHWKYKRDLVKEVFDDPTFNERDFDGTLSVICNNPLGGWRGYFVKNPELIRYCEQGFIRFESASDIKLYKQSQQNHRHVEMYSYNIFMQNFFGKEILKPFKECWYYEVKSGDELSCVVLEDWTYQRKHFAMDVYYDAENKEFLTRFYKVKGNLFKTEYPSELESIVRSTGFEWDDEETTFGYTTRSKTEEETITLIKSLCSRLNNL</sequence>
<comment type="caution">
    <text evidence="2">The sequence shown here is derived from an EMBL/GenBank/DDBJ whole genome shotgun (WGS) entry which is preliminary data.</text>
</comment>
<dbReference type="InterPro" id="IPR004919">
    <property type="entry name" value="GmrSD_N"/>
</dbReference>
<proteinExistence type="predicted"/>
<evidence type="ECO:0000313" key="2">
    <source>
        <dbReference type="EMBL" id="MDE5418474.1"/>
    </source>
</evidence>
<accession>A0ABT5VSR9</accession>